<evidence type="ECO:0000256" key="1">
    <source>
        <dbReference type="SAM" id="Phobius"/>
    </source>
</evidence>
<evidence type="ECO:0000313" key="3">
    <source>
        <dbReference type="Proteomes" id="UP001054945"/>
    </source>
</evidence>
<protein>
    <submittedName>
        <fullName evidence="2">Uncharacterized protein</fullName>
    </submittedName>
</protein>
<reference evidence="2 3" key="1">
    <citation type="submission" date="2021-06" db="EMBL/GenBank/DDBJ databases">
        <title>Caerostris extrusa draft genome.</title>
        <authorList>
            <person name="Kono N."/>
            <person name="Arakawa K."/>
        </authorList>
    </citation>
    <scope>NUCLEOTIDE SEQUENCE [LARGE SCALE GENOMIC DNA]</scope>
</reference>
<dbReference type="Proteomes" id="UP001054945">
    <property type="component" value="Unassembled WGS sequence"/>
</dbReference>
<organism evidence="2 3">
    <name type="scientific">Caerostris extrusa</name>
    <name type="common">Bark spider</name>
    <name type="synonym">Caerostris bankana</name>
    <dbReference type="NCBI Taxonomy" id="172846"/>
    <lineage>
        <taxon>Eukaryota</taxon>
        <taxon>Metazoa</taxon>
        <taxon>Ecdysozoa</taxon>
        <taxon>Arthropoda</taxon>
        <taxon>Chelicerata</taxon>
        <taxon>Arachnida</taxon>
        <taxon>Araneae</taxon>
        <taxon>Araneomorphae</taxon>
        <taxon>Entelegynae</taxon>
        <taxon>Araneoidea</taxon>
        <taxon>Araneidae</taxon>
        <taxon>Caerostris</taxon>
    </lineage>
</organism>
<keyword evidence="1" id="KW-1133">Transmembrane helix</keyword>
<proteinExistence type="predicted"/>
<evidence type="ECO:0000313" key="2">
    <source>
        <dbReference type="EMBL" id="GIY92571.1"/>
    </source>
</evidence>
<name>A0AAV4XBD2_CAEEX</name>
<keyword evidence="1" id="KW-0812">Transmembrane</keyword>
<sequence>FTEKLEQQYDLFGRQVAILATICFAGVLSLAGQKKMDLRMRLADDDGCRVEAGPKGVDQTNIESPFHSPFRDLHMPKLY</sequence>
<keyword evidence="1" id="KW-0472">Membrane</keyword>
<feature type="non-terminal residue" evidence="2">
    <location>
        <position position="1"/>
    </location>
</feature>
<accession>A0AAV4XBD2</accession>
<dbReference type="EMBL" id="BPLR01000164">
    <property type="protein sequence ID" value="GIY92571.1"/>
    <property type="molecule type" value="Genomic_DNA"/>
</dbReference>
<gene>
    <name evidence="2" type="ORF">CEXT_354441</name>
</gene>
<keyword evidence="3" id="KW-1185">Reference proteome</keyword>
<comment type="caution">
    <text evidence="2">The sequence shown here is derived from an EMBL/GenBank/DDBJ whole genome shotgun (WGS) entry which is preliminary data.</text>
</comment>
<dbReference type="AlphaFoldDB" id="A0AAV4XBD2"/>
<feature type="transmembrane region" description="Helical" evidence="1">
    <location>
        <begin position="12"/>
        <end position="31"/>
    </location>
</feature>